<comment type="caution">
    <text evidence="2">The sequence shown here is derived from an EMBL/GenBank/DDBJ whole genome shotgun (WGS) entry which is preliminary data.</text>
</comment>
<sequence>MAAMGHILSPKSKDLGRDTFFFITLSQKSQLFLGVNQKFTPISSATIHRWVELMNTHFESEEFFLCPVIMRKRAFSAGGITISKRRNRLKGDIVEALQVLKSLIKVKDMLYAPTLMVIEDDNDPVVKDDAEGARLKDQPNYPGELVVDAASPKASVVMARDKHRCRFAGTVTDTILAWIIPPMISGETDNFCNSQFWENTPFLVFANVITMHTQLRFHFYNNHFTVDVDDDYRILVLRSMGDVQALLPTHLPYHAQQYAAANGFLRHRCRDSLNLMLRGGDIKEVYPNSVILCMMHELGVDYNGNENRHELDVAPLSDARWQTELGQAVMAEMLRGRIAQSLYESGGSTSGSSIKDSPNEDPESASFEQSSSSSDFANAKDTQKSPEFPPSSLNRGDKEVLGSWGDYVSTPAMSCSLRFRLTLRRTAPAKCLTRISRDTGVTRVYPVFFERGQTVLPEIPPEIAPDWANEVQ</sequence>
<gene>
    <name evidence="2" type="ORF">B0H17DRAFT_1216745</name>
</gene>
<protein>
    <submittedName>
        <fullName evidence="2">Uncharacterized protein</fullName>
    </submittedName>
</protein>
<dbReference type="EMBL" id="JARKIE010000437">
    <property type="protein sequence ID" value="KAJ7639920.1"/>
    <property type="molecule type" value="Genomic_DNA"/>
</dbReference>
<reference evidence="2" key="1">
    <citation type="submission" date="2023-03" db="EMBL/GenBank/DDBJ databases">
        <title>Massive genome expansion in bonnet fungi (Mycena s.s.) driven by repeated elements and novel gene families across ecological guilds.</title>
        <authorList>
            <consortium name="Lawrence Berkeley National Laboratory"/>
            <person name="Harder C.B."/>
            <person name="Miyauchi S."/>
            <person name="Viragh M."/>
            <person name="Kuo A."/>
            <person name="Thoen E."/>
            <person name="Andreopoulos B."/>
            <person name="Lu D."/>
            <person name="Skrede I."/>
            <person name="Drula E."/>
            <person name="Henrissat B."/>
            <person name="Morin E."/>
            <person name="Kohler A."/>
            <person name="Barry K."/>
            <person name="LaButti K."/>
            <person name="Morin E."/>
            <person name="Salamov A."/>
            <person name="Lipzen A."/>
            <person name="Mereny Z."/>
            <person name="Hegedus B."/>
            <person name="Baldrian P."/>
            <person name="Stursova M."/>
            <person name="Weitz H."/>
            <person name="Taylor A."/>
            <person name="Grigoriev I.V."/>
            <person name="Nagy L.G."/>
            <person name="Martin F."/>
            <person name="Kauserud H."/>
        </authorList>
    </citation>
    <scope>NUCLEOTIDE SEQUENCE</scope>
    <source>
        <strain evidence="2">CBHHK067</strain>
    </source>
</reference>
<feature type="region of interest" description="Disordered" evidence="1">
    <location>
        <begin position="344"/>
        <end position="397"/>
    </location>
</feature>
<evidence type="ECO:0000313" key="2">
    <source>
        <dbReference type="EMBL" id="KAJ7639920.1"/>
    </source>
</evidence>
<dbReference type="Proteomes" id="UP001221757">
    <property type="component" value="Unassembled WGS sequence"/>
</dbReference>
<accession>A0AAD7C5Y1</accession>
<name>A0AAD7C5Y1_MYCRO</name>
<keyword evidence="3" id="KW-1185">Reference proteome</keyword>
<organism evidence="2 3">
    <name type="scientific">Mycena rosella</name>
    <name type="common">Pink bonnet</name>
    <name type="synonym">Agaricus rosellus</name>
    <dbReference type="NCBI Taxonomy" id="1033263"/>
    <lineage>
        <taxon>Eukaryota</taxon>
        <taxon>Fungi</taxon>
        <taxon>Dikarya</taxon>
        <taxon>Basidiomycota</taxon>
        <taxon>Agaricomycotina</taxon>
        <taxon>Agaricomycetes</taxon>
        <taxon>Agaricomycetidae</taxon>
        <taxon>Agaricales</taxon>
        <taxon>Marasmiineae</taxon>
        <taxon>Mycenaceae</taxon>
        <taxon>Mycena</taxon>
    </lineage>
</organism>
<feature type="compositionally biased region" description="Low complexity" evidence="1">
    <location>
        <begin position="364"/>
        <end position="377"/>
    </location>
</feature>
<evidence type="ECO:0000256" key="1">
    <source>
        <dbReference type="SAM" id="MobiDB-lite"/>
    </source>
</evidence>
<evidence type="ECO:0000313" key="3">
    <source>
        <dbReference type="Proteomes" id="UP001221757"/>
    </source>
</evidence>
<feature type="compositionally biased region" description="Polar residues" evidence="1">
    <location>
        <begin position="344"/>
        <end position="356"/>
    </location>
</feature>
<proteinExistence type="predicted"/>
<dbReference type="AlphaFoldDB" id="A0AAD7C5Y1"/>